<comment type="similarity">
    <text evidence="1">Belongs to the peptidase C48 family.</text>
</comment>
<dbReference type="PANTHER" id="PTHR48449">
    <property type="entry name" value="DUF1985 DOMAIN-CONTAINING PROTEIN"/>
    <property type="match status" value="1"/>
</dbReference>
<accession>V4M2B9</accession>
<dbReference type="EMBL" id="KI517398">
    <property type="protein sequence ID" value="ESQ50304.1"/>
    <property type="molecule type" value="Genomic_DNA"/>
</dbReference>
<feature type="region of interest" description="Disordered" evidence="4">
    <location>
        <begin position="359"/>
        <end position="402"/>
    </location>
</feature>
<dbReference type="OMA" id="ARIKYAC"/>
<dbReference type="GO" id="GO:0008234">
    <property type="term" value="F:cysteine-type peptidase activity"/>
    <property type="evidence" value="ECO:0007669"/>
    <property type="project" value="InterPro"/>
</dbReference>
<dbReference type="GO" id="GO:0006508">
    <property type="term" value="P:proteolysis"/>
    <property type="evidence" value="ECO:0007669"/>
    <property type="project" value="UniProtKB-KW"/>
</dbReference>
<evidence type="ECO:0000256" key="3">
    <source>
        <dbReference type="ARBA" id="ARBA00022801"/>
    </source>
</evidence>
<feature type="domain" description="Ubiquitin-like protease family profile" evidence="5">
    <location>
        <begin position="456"/>
        <end position="649"/>
    </location>
</feature>
<evidence type="ECO:0000313" key="6">
    <source>
        <dbReference type="EMBL" id="ESQ50304.1"/>
    </source>
</evidence>
<dbReference type="InterPro" id="IPR015410">
    <property type="entry name" value="DUF1985"/>
</dbReference>
<dbReference type="Proteomes" id="UP000030689">
    <property type="component" value="Unassembled WGS sequence"/>
</dbReference>
<evidence type="ECO:0000256" key="1">
    <source>
        <dbReference type="ARBA" id="ARBA00005234"/>
    </source>
</evidence>
<dbReference type="Pfam" id="PF09331">
    <property type="entry name" value="DUF1985"/>
    <property type="match status" value="1"/>
</dbReference>
<name>V4M2B9_EUTSA</name>
<feature type="compositionally biased region" description="Acidic residues" evidence="4">
    <location>
        <begin position="365"/>
        <end position="380"/>
    </location>
</feature>
<dbReference type="PROSITE" id="PS50600">
    <property type="entry name" value="ULP_PROTEASE"/>
    <property type="match status" value="1"/>
</dbReference>
<dbReference type="Gramene" id="ESQ50304">
    <property type="protein sequence ID" value="ESQ50304"/>
    <property type="gene ID" value="EUTSA_v10002173mg"/>
</dbReference>
<organism evidence="6 7">
    <name type="scientific">Eutrema salsugineum</name>
    <name type="common">Saltwater cress</name>
    <name type="synonym">Sisymbrium salsugineum</name>
    <dbReference type="NCBI Taxonomy" id="72664"/>
    <lineage>
        <taxon>Eukaryota</taxon>
        <taxon>Viridiplantae</taxon>
        <taxon>Streptophyta</taxon>
        <taxon>Embryophyta</taxon>
        <taxon>Tracheophyta</taxon>
        <taxon>Spermatophyta</taxon>
        <taxon>Magnoliopsida</taxon>
        <taxon>eudicotyledons</taxon>
        <taxon>Gunneridae</taxon>
        <taxon>Pentapetalae</taxon>
        <taxon>rosids</taxon>
        <taxon>malvids</taxon>
        <taxon>Brassicales</taxon>
        <taxon>Brassicaceae</taxon>
        <taxon>Eutremeae</taxon>
        <taxon>Eutrema</taxon>
    </lineage>
</organism>
<dbReference type="SUPFAM" id="SSF54001">
    <property type="entry name" value="Cysteine proteinases"/>
    <property type="match status" value="1"/>
</dbReference>
<keyword evidence="3" id="KW-0378">Hydrolase</keyword>
<evidence type="ECO:0000313" key="7">
    <source>
        <dbReference type="Proteomes" id="UP000030689"/>
    </source>
</evidence>
<reference evidence="6 7" key="1">
    <citation type="journal article" date="2013" name="Front. Plant Sci.">
        <title>The Reference Genome of the Halophytic Plant Eutrema salsugineum.</title>
        <authorList>
            <person name="Yang R."/>
            <person name="Jarvis D.E."/>
            <person name="Chen H."/>
            <person name="Beilstein M.A."/>
            <person name="Grimwood J."/>
            <person name="Jenkins J."/>
            <person name="Shu S."/>
            <person name="Prochnik S."/>
            <person name="Xin M."/>
            <person name="Ma C."/>
            <person name="Schmutz J."/>
            <person name="Wing R.A."/>
            <person name="Mitchell-Olds T."/>
            <person name="Schumaker K.S."/>
            <person name="Wang X."/>
        </authorList>
    </citation>
    <scope>NUCLEOTIDE SEQUENCE [LARGE SCALE GENOMIC DNA]</scope>
</reference>
<gene>
    <name evidence="6" type="ORF">EUTSA_v10002173mg</name>
</gene>
<evidence type="ECO:0000259" key="5">
    <source>
        <dbReference type="PROSITE" id="PS50600"/>
    </source>
</evidence>
<proteinExistence type="inferred from homology"/>
<protein>
    <recommendedName>
        <fullName evidence="5">Ubiquitin-like protease family profile domain-containing protein</fullName>
    </recommendedName>
</protein>
<keyword evidence="2" id="KW-0645">Protease</keyword>
<evidence type="ECO:0000256" key="2">
    <source>
        <dbReference type="ARBA" id="ARBA00022670"/>
    </source>
</evidence>
<dbReference type="Gene3D" id="3.40.395.10">
    <property type="entry name" value="Adenoviral Proteinase, Chain A"/>
    <property type="match status" value="1"/>
</dbReference>
<dbReference type="InterPro" id="IPR038765">
    <property type="entry name" value="Papain-like_cys_pep_sf"/>
</dbReference>
<dbReference type="KEGG" id="eus:EUTSA_v10002173mg"/>
<dbReference type="InterPro" id="IPR003653">
    <property type="entry name" value="Peptidase_C48_C"/>
</dbReference>
<dbReference type="AlphaFoldDB" id="V4M2B9"/>
<evidence type="ECO:0000256" key="4">
    <source>
        <dbReference type="SAM" id="MobiDB-lite"/>
    </source>
</evidence>
<feature type="region of interest" description="Disordered" evidence="4">
    <location>
        <begin position="104"/>
        <end position="175"/>
    </location>
</feature>
<dbReference type="Pfam" id="PF02902">
    <property type="entry name" value="Peptidase_C48"/>
    <property type="match status" value="1"/>
</dbReference>
<keyword evidence="7" id="KW-1185">Reference proteome</keyword>
<feature type="compositionally biased region" description="Polar residues" evidence="4">
    <location>
        <begin position="130"/>
        <end position="142"/>
    </location>
</feature>
<sequence>MLKKKTIVDKTARLKYACLAITGAVLCPTNHRSKIILEHAELIRDFDEFLAYPWARVGFELLISSIKTKDEVALAQSTVAVKGFFHAIQLIMVEAVPSLTEVVQLNDSSSSSESEGEEEDLDMDVRSEPQEISGNASDSATLNGCEKANAKQSSTQDNPKLGLSPSHARELDEESQASVFSIIPIPDGLSLEGVDFSWSDDEDDPSVDNMVRLIEEGFQFQKDMFKGGLTQSELEKIRIERKEIAKKKDKKKAVVNASKTANDRGVMSSPVTIAEHVTACLEKDISALANKVEEIGNRVNGLRQDFSGLSEAIRSTLDAKLQAMSEKMISSIMSFLDKPLSDVAHGQEIFPRSTDVVMNEHSPQNEDDSGDEAIGDEIPDESTLAGAVRSRRRSKRARTEPQGYKSYQVDPKWINCTISPHIFSCPPEKVCPFLQKFDRLEELLKSPRVIVLGNGSSINNKELLEVVSRTKHMSSKMMDALLFYARAVFSRQFKDEAYSGTEFLETTFANQLMKQFSRFSKLAHKDKHRFVFGDTVMVFLEPVTTESPGPEHIYCAYNLDKEHWLGIYIDIVGGSIHVLDCNTSHRSDSFVKKALMPIAQMLPYLVKQVLSNKHCIDGKCFIVHRSKGIPTNPNISDSGVTAALLIMAHAIGGFDRCKNINPVNLDSESKILAVRMFEEFDSPL</sequence>
<dbReference type="PANTHER" id="PTHR48449:SF2">
    <property type="entry name" value="UBIQUITIN-LIKE PROTEASE FAMILY PROFILE DOMAIN-CONTAINING PROTEIN"/>
    <property type="match status" value="1"/>
</dbReference>